<dbReference type="PANTHER" id="PTHR30006">
    <property type="entry name" value="THIAMINE-BINDING PERIPLASMIC PROTEIN-RELATED"/>
    <property type="match status" value="1"/>
</dbReference>
<name>A0A7G8TEF0_9FIRM</name>
<keyword evidence="2" id="KW-0408">Iron</keyword>
<dbReference type="PIRSF" id="PIRSF002825">
    <property type="entry name" value="CfbpA"/>
    <property type="match status" value="1"/>
</dbReference>
<keyword evidence="1 4" id="KW-0732">Signal</keyword>
<evidence type="ECO:0000256" key="2">
    <source>
        <dbReference type="PIRSR" id="PIRSR002825-1"/>
    </source>
</evidence>
<accession>A0A7G8TEF0</accession>
<dbReference type="CDD" id="cd13547">
    <property type="entry name" value="PBP2_Fbp_like_2"/>
    <property type="match status" value="1"/>
</dbReference>
<evidence type="ECO:0000256" key="4">
    <source>
        <dbReference type="SAM" id="SignalP"/>
    </source>
</evidence>
<dbReference type="Proteomes" id="UP000515909">
    <property type="component" value="Chromosome"/>
</dbReference>
<feature type="region of interest" description="Disordered" evidence="3">
    <location>
        <begin position="28"/>
        <end position="47"/>
    </location>
</feature>
<protein>
    <submittedName>
        <fullName evidence="5">ABC transporter substrate-binding protein</fullName>
    </submittedName>
</protein>
<evidence type="ECO:0000256" key="1">
    <source>
        <dbReference type="ARBA" id="ARBA00022729"/>
    </source>
</evidence>
<proteinExistence type="predicted"/>
<dbReference type="EMBL" id="CP060286">
    <property type="protein sequence ID" value="QNK41991.1"/>
    <property type="molecule type" value="Genomic_DNA"/>
</dbReference>
<keyword evidence="2" id="KW-0479">Metal-binding</keyword>
<dbReference type="KEGG" id="cfem:HCR03_07105"/>
<dbReference type="Gene3D" id="3.40.190.10">
    <property type="entry name" value="Periplasmic binding protein-like II"/>
    <property type="match status" value="2"/>
</dbReference>
<dbReference type="RefSeq" id="WP_066643970.1">
    <property type="nucleotide sequence ID" value="NZ_CP060286.1"/>
</dbReference>
<dbReference type="InterPro" id="IPR006059">
    <property type="entry name" value="SBP"/>
</dbReference>
<feature type="chain" id="PRO_5038467831" evidence="4">
    <location>
        <begin position="25"/>
        <end position="354"/>
    </location>
</feature>
<feature type="binding site" evidence="2">
    <location>
        <position position="248"/>
    </location>
    <ligand>
        <name>Fe cation</name>
        <dbReference type="ChEBI" id="CHEBI:24875"/>
    </ligand>
</feature>
<feature type="signal peptide" evidence="4">
    <location>
        <begin position="1"/>
        <end position="24"/>
    </location>
</feature>
<evidence type="ECO:0000256" key="3">
    <source>
        <dbReference type="SAM" id="MobiDB-lite"/>
    </source>
</evidence>
<evidence type="ECO:0000313" key="5">
    <source>
        <dbReference type="EMBL" id="QNK41991.1"/>
    </source>
</evidence>
<sequence length="354" mass="37425">MKTKTKLAAGILALCMAANFSGCAGNGSASSQTNTAPSSSSSAASSQKDTLKGSVTIYTSQPEQDIQALIQAFNKKQPEIKVNVFRSGTEEVVSKILAEKKAGAVKADLLLVADAATFESLKSADLLMSYASPELKGISSDYYDADHTYTGTKIISTGIVINTDLVKKPPAGYKDLKSADYKDNLVMPSPLYSGAAAYNLGVLTRTDGIGWDFYQSLKTNGVSVQQGNGAVEKAVLAGQKSCGIVVDYLALRDKAKGAPVDFIYPSEGSLSVTEPIGIVKGTPNERQAKAFVDFLLSDGGQAATSQIGYTPIKSGVKAPDGFQSVDQIKNLTYDLSKLVQTRDSDKEKFSKMFG</sequence>
<reference evidence="5 6" key="1">
    <citation type="submission" date="2020-08" db="EMBL/GenBank/DDBJ databases">
        <title>The isolate Caproiciproducens sp. 7D4C2 produces n-caproate at mildly acidic conditions from hexoses: genome and rBOX comparison with related strains and chain-elongating bacteria.</title>
        <authorList>
            <person name="Esquivel-Elizondo S."/>
            <person name="Bagci C."/>
            <person name="Temovska M."/>
            <person name="Jeon B.S."/>
            <person name="Bessarab I."/>
            <person name="Williams R.B.H."/>
            <person name="Huson D.H."/>
            <person name="Angenent L.T."/>
        </authorList>
    </citation>
    <scope>NUCLEOTIDE SEQUENCE [LARGE SCALE GENOMIC DNA]</scope>
    <source>
        <strain evidence="5 6">7D4C2</strain>
    </source>
</reference>
<organism evidence="5 6">
    <name type="scientific">Caproicibacter fermentans</name>
    <dbReference type="NCBI Taxonomy" id="2576756"/>
    <lineage>
        <taxon>Bacteria</taxon>
        <taxon>Bacillati</taxon>
        <taxon>Bacillota</taxon>
        <taxon>Clostridia</taxon>
        <taxon>Eubacteriales</taxon>
        <taxon>Acutalibacteraceae</taxon>
        <taxon>Caproicibacter</taxon>
    </lineage>
</organism>
<dbReference type="InterPro" id="IPR026045">
    <property type="entry name" value="Ferric-bd"/>
</dbReference>
<dbReference type="SUPFAM" id="SSF53850">
    <property type="entry name" value="Periplasmic binding protein-like II"/>
    <property type="match status" value="1"/>
</dbReference>
<gene>
    <name evidence="5" type="ORF">HCR03_07105</name>
</gene>
<dbReference type="AlphaFoldDB" id="A0A7G8TEF0"/>
<evidence type="ECO:0000313" key="6">
    <source>
        <dbReference type="Proteomes" id="UP000515909"/>
    </source>
</evidence>
<dbReference type="GO" id="GO:0046872">
    <property type="term" value="F:metal ion binding"/>
    <property type="evidence" value="ECO:0007669"/>
    <property type="project" value="UniProtKB-KW"/>
</dbReference>
<dbReference type="Pfam" id="PF13416">
    <property type="entry name" value="SBP_bac_8"/>
    <property type="match status" value="1"/>
</dbReference>